<feature type="compositionally biased region" description="Polar residues" evidence="2">
    <location>
        <begin position="1"/>
        <end position="10"/>
    </location>
</feature>
<reference evidence="3" key="1">
    <citation type="journal article" date="2008" name="Nature">
        <title>The amphioxus genome and the evolution of the chordate karyotype.</title>
        <authorList>
            <consortium name="US DOE Joint Genome Institute (JGI-PGF)"/>
            <person name="Putnam N.H."/>
            <person name="Butts T."/>
            <person name="Ferrier D.E.K."/>
            <person name="Furlong R.F."/>
            <person name="Hellsten U."/>
            <person name="Kawashima T."/>
            <person name="Robinson-Rechavi M."/>
            <person name="Shoguchi E."/>
            <person name="Terry A."/>
            <person name="Yu J.-K."/>
            <person name="Benito-Gutierrez E.L."/>
            <person name="Dubchak I."/>
            <person name="Garcia-Fernandez J."/>
            <person name="Gibson-Brown J.J."/>
            <person name="Grigoriev I.V."/>
            <person name="Horton A.C."/>
            <person name="de Jong P.J."/>
            <person name="Jurka J."/>
            <person name="Kapitonov V.V."/>
            <person name="Kohara Y."/>
            <person name="Kuroki Y."/>
            <person name="Lindquist E."/>
            <person name="Lucas S."/>
            <person name="Osoegawa K."/>
            <person name="Pennacchio L.A."/>
            <person name="Salamov A.A."/>
            <person name="Satou Y."/>
            <person name="Sauka-Spengler T."/>
            <person name="Schmutz J."/>
            <person name="Shin-I T."/>
            <person name="Toyoda A."/>
            <person name="Bronner-Fraser M."/>
            <person name="Fujiyama A."/>
            <person name="Holland L.Z."/>
            <person name="Holland P.W.H."/>
            <person name="Satoh N."/>
            <person name="Rokhsar D.S."/>
        </authorList>
    </citation>
    <scope>NUCLEOTIDE SEQUENCE [LARGE SCALE GENOMIC DNA]</scope>
    <source>
        <strain evidence="3">S238N-H82</strain>
        <tissue evidence="3">Testes</tissue>
    </source>
</reference>
<dbReference type="Pfam" id="PF05721">
    <property type="entry name" value="PhyH"/>
    <property type="match status" value="1"/>
</dbReference>
<evidence type="ECO:0000313" key="3">
    <source>
        <dbReference type="EMBL" id="EEN62486.1"/>
    </source>
</evidence>
<dbReference type="eggNOG" id="ENOG502QPIZ">
    <property type="taxonomic scope" value="Eukaryota"/>
</dbReference>
<proteinExistence type="predicted"/>
<dbReference type="InterPro" id="IPR008775">
    <property type="entry name" value="Phytyl_CoA_dOase-like"/>
</dbReference>
<accession>C3YB24</accession>
<organism>
    <name type="scientific">Branchiostoma floridae</name>
    <name type="common">Florida lancelet</name>
    <name type="synonym">Amphioxus</name>
    <dbReference type="NCBI Taxonomy" id="7739"/>
    <lineage>
        <taxon>Eukaryota</taxon>
        <taxon>Metazoa</taxon>
        <taxon>Chordata</taxon>
        <taxon>Cephalochordata</taxon>
        <taxon>Leptocardii</taxon>
        <taxon>Amphioxiformes</taxon>
        <taxon>Branchiostomatidae</taxon>
        <taxon>Branchiostoma</taxon>
    </lineage>
</organism>
<dbReference type="PANTHER" id="PTHR20883">
    <property type="entry name" value="PHYTANOYL-COA DIOXYGENASE DOMAIN CONTAINING 1"/>
    <property type="match status" value="1"/>
</dbReference>
<dbReference type="PANTHER" id="PTHR20883:SF14">
    <property type="entry name" value="PHYTANOYL-COA DIOXYGENASE"/>
    <property type="match status" value="1"/>
</dbReference>
<feature type="region of interest" description="Disordered" evidence="2">
    <location>
        <begin position="1"/>
        <end position="42"/>
    </location>
</feature>
<dbReference type="EMBL" id="GG666496">
    <property type="protein sequence ID" value="EEN62486.1"/>
    <property type="molecule type" value="Genomic_DNA"/>
</dbReference>
<dbReference type="AlphaFoldDB" id="C3YB24"/>
<gene>
    <name evidence="3" type="ORF">BRAFLDRAFT_93267</name>
</gene>
<sequence length="316" mass="35715">MADTGPTDTPQGKEAAPPACCPEVYTKPPPQPTEKKPGQLSQEQVRQYFDEGYVLVKDFFQPEELQPVRDAVEELVDELAQRMHKAGKITDTHQNAGLFSRLTLLNNDFPGAAVVLHKKGKLPQPTAWIPLLDTNKDNGCMQVVKGGHRKGITARHVCCVGGTWYVELPEDEIQNTLGCDLKNDIVTCEVPYGGVLFLNNAIPHRSLENNTDKIRWSLDLRWQHPYKPCGFEGIKDVIPMRSAKNPDLKPDWEKFESVDRTGNQQRQMNNEAGAEDEFDTTIQGPWMLRWEIVNHNKHTRSILGEDRGKNPNWTKA</sequence>
<dbReference type="InParanoid" id="C3YB24"/>
<dbReference type="Gene3D" id="2.60.120.620">
    <property type="entry name" value="q2cbj1_9rhob like domain"/>
    <property type="match status" value="2"/>
</dbReference>
<evidence type="ECO:0000256" key="2">
    <source>
        <dbReference type="SAM" id="MobiDB-lite"/>
    </source>
</evidence>
<dbReference type="SUPFAM" id="SSF51197">
    <property type="entry name" value="Clavaminate synthase-like"/>
    <property type="match status" value="1"/>
</dbReference>
<comment type="cofactor">
    <cofactor evidence="1">
        <name>Fe cation</name>
        <dbReference type="ChEBI" id="CHEBI:24875"/>
    </cofactor>
</comment>
<protein>
    <submittedName>
        <fullName evidence="3">Uncharacterized protein</fullName>
    </submittedName>
</protein>
<name>C3YB24_BRAFL</name>
<evidence type="ECO:0000256" key="1">
    <source>
        <dbReference type="ARBA" id="ARBA00001962"/>
    </source>
</evidence>